<evidence type="ECO:0000313" key="4">
    <source>
        <dbReference type="Proteomes" id="UP000594454"/>
    </source>
</evidence>
<feature type="region of interest" description="Disordered" evidence="2">
    <location>
        <begin position="211"/>
        <end position="241"/>
    </location>
</feature>
<keyword evidence="1" id="KW-0175">Coiled coil</keyword>
<name>A0A7R8Z060_HERIL</name>
<dbReference type="Proteomes" id="UP000594454">
    <property type="component" value="Chromosome 6"/>
</dbReference>
<organism evidence="3 4">
    <name type="scientific">Hermetia illucens</name>
    <name type="common">Black soldier fly</name>
    <dbReference type="NCBI Taxonomy" id="343691"/>
    <lineage>
        <taxon>Eukaryota</taxon>
        <taxon>Metazoa</taxon>
        <taxon>Ecdysozoa</taxon>
        <taxon>Arthropoda</taxon>
        <taxon>Hexapoda</taxon>
        <taxon>Insecta</taxon>
        <taxon>Pterygota</taxon>
        <taxon>Neoptera</taxon>
        <taxon>Endopterygota</taxon>
        <taxon>Diptera</taxon>
        <taxon>Brachycera</taxon>
        <taxon>Stratiomyomorpha</taxon>
        <taxon>Stratiomyidae</taxon>
        <taxon>Hermetiinae</taxon>
        <taxon>Hermetia</taxon>
    </lineage>
</organism>
<dbReference type="OrthoDB" id="10262255at2759"/>
<feature type="coiled-coil region" evidence="1">
    <location>
        <begin position="376"/>
        <end position="403"/>
    </location>
</feature>
<evidence type="ECO:0000256" key="2">
    <source>
        <dbReference type="SAM" id="MobiDB-lite"/>
    </source>
</evidence>
<evidence type="ECO:0000313" key="3">
    <source>
        <dbReference type="EMBL" id="CAD7092014.1"/>
    </source>
</evidence>
<protein>
    <submittedName>
        <fullName evidence="3">Uncharacterized protein</fullName>
    </submittedName>
</protein>
<proteinExistence type="predicted"/>
<dbReference type="PANTHER" id="PTHR34649">
    <property type="entry name" value="CILIA- AND FLAGELLA-ASSOCIATED PROTEIN 99"/>
    <property type="match status" value="1"/>
</dbReference>
<feature type="compositionally biased region" description="Polar residues" evidence="2">
    <location>
        <begin position="211"/>
        <end position="225"/>
    </location>
</feature>
<dbReference type="EMBL" id="LR899014">
    <property type="protein sequence ID" value="CAD7092014.1"/>
    <property type="molecule type" value="Genomic_DNA"/>
</dbReference>
<gene>
    <name evidence="3" type="ORF">HERILL_LOCUS14406</name>
</gene>
<dbReference type="InParanoid" id="A0A7R8Z060"/>
<keyword evidence="4" id="KW-1185">Reference proteome</keyword>
<sequence>MSVSESQNNFIDIVINLLSGYDELNQQLRRTPRSQTGNKILTPEEFIKTHFCEKRLFVDNMQEKCVTIFFEICSLRPFLDEFVKGDLLPSTPAGLVHIYLLLFYVSPSNLDRIVASLSNHFDKKTVENILVYLTSSEVKKMTLEKCSSAFSNEYQQGSILKEIEERADMLQQILERLRASGSRVNQICGLDLEEAHQMLLAYNDDKSSQTVNLENTSWSPRNSVRPQPCSMKTKYSEDSFRSSSDSRKLALDLSLPLGHQPEIKRARTLKKIEEEQLSIISSPRPLTTRRSRAPPEIKKTTAQVLREGARVQKKAEEAEKVLRDLCNGSTDPFISAKLLEEVREEENAMELREIERKHLLGLLSREEARIAKSAAIKANRMKALELKQQSQELERQLQEWRRLEMIRMREIAERNQCSMEQARLAQVNLLNKRKMTAKQIQEESRELQRRIEDQRKRELDQKISLIRQIKELEHLSKSGPNVCDNRGQGTSIGVSCQMSVIQLKEALAQVKEKIKEQIQSRRERIQYEHIRQQKLLQDTMRRIERYKNVPKPSKSKCNQKELVLTPDLIKLRKKLELKRLQAAAAGNF</sequence>
<dbReference type="InterPro" id="IPR039341">
    <property type="entry name" value="CFAP99"/>
</dbReference>
<reference evidence="3 4" key="1">
    <citation type="submission" date="2020-11" db="EMBL/GenBank/DDBJ databases">
        <authorList>
            <person name="Wallbank WR R."/>
            <person name="Pardo Diaz C."/>
            <person name="Kozak K."/>
            <person name="Martin S."/>
            <person name="Jiggins C."/>
            <person name="Moest M."/>
            <person name="Warren A I."/>
            <person name="Generalovic N T."/>
            <person name="Byers J.R.P. K."/>
            <person name="Montejo-Kovacevich G."/>
            <person name="Yen C E."/>
        </authorList>
    </citation>
    <scope>NUCLEOTIDE SEQUENCE [LARGE SCALE GENOMIC DNA]</scope>
</reference>
<accession>A0A7R8Z060</accession>
<dbReference type="AlphaFoldDB" id="A0A7R8Z060"/>
<feature type="coiled-coil region" evidence="1">
    <location>
        <begin position="430"/>
        <end position="457"/>
    </location>
</feature>
<evidence type="ECO:0000256" key="1">
    <source>
        <dbReference type="SAM" id="Coils"/>
    </source>
</evidence>
<dbReference type="PANTHER" id="PTHR34649:SF1">
    <property type="entry name" value="CILIA- AND FLAGELLA-ASSOCIATED PROTEIN 99"/>
    <property type="match status" value="1"/>
</dbReference>